<dbReference type="AlphaFoldDB" id="A0A9P7I278"/>
<accession>A0A9P7I278</accession>
<dbReference type="Proteomes" id="UP000750502">
    <property type="component" value="Unassembled WGS sequence"/>
</dbReference>
<evidence type="ECO:0000313" key="8">
    <source>
        <dbReference type="EMBL" id="KAG5771913.1"/>
    </source>
</evidence>
<keyword evidence="7" id="KW-1133">Transmembrane helix</keyword>
<keyword evidence="4 5" id="KW-0408">Iron</keyword>
<keyword evidence="6" id="KW-0503">Monooxygenase</keyword>
<dbReference type="CDD" id="cd11065">
    <property type="entry name" value="CYP64-like"/>
    <property type="match status" value="1"/>
</dbReference>
<comment type="cofactor">
    <cofactor evidence="5">
        <name>heme</name>
        <dbReference type="ChEBI" id="CHEBI:30413"/>
    </cofactor>
</comment>
<sequence>MVVKLILYAVVALGLTYLALIFPRLQQEWKLYSHRSQLPPGPKTIRTGIRKPWLWFQELSQQYGDVVYLQLGPTPTIILGSAQAAWDLLEKRGAVFSSRPRFIMGGELLSGGMRGLMAPYASYWRRWRKLLHSGFMQRQSETYRPIQSLESKVLMFDLLKRPADFRMNLERYAASVIVTVTYGRRVEDVRSDIVVRRNAEAMERLTMVNIPGKYAVERYPALKYLPSFLAPWKREVLQQRQKDIQLYTELMDEVREKVSKGTAPTCFAKHLLEEQESLGMSDLEIAYTAGSPFGAGVETFGPQFIPKAQEELDRVVGSDRLPTFDDLPKLEYVRAIASETLRWRPVAVLGGTPHASTADHVYKGMFIPKGSTIIAPLWTLHLNEADFPEPHEFRPERFMEKREYPGTLGHSAFGWGRRICPGMHLGAASVTLNIARILWGFEVNPEKDEKGRDIDVDIFAYSEGFNSSPLPFPCSITPRSVKHAQVIESEHNDALEDLMEYTAATSKIS</sequence>
<comment type="similarity">
    <text evidence="1 6">Belongs to the cytochrome P450 family.</text>
</comment>
<organism evidence="8 9">
    <name type="scientific">Fusarium xylarioides</name>
    <dbReference type="NCBI Taxonomy" id="221167"/>
    <lineage>
        <taxon>Eukaryota</taxon>
        <taxon>Fungi</taxon>
        <taxon>Dikarya</taxon>
        <taxon>Ascomycota</taxon>
        <taxon>Pezizomycotina</taxon>
        <taxon>Sordariomycetes</taxon>
        <taxon>Hypocreomycetidae</taxon>
        <taxon>Hypocreales</taxon>
        <taxon>Nectriaceae</taxon>
        <taxon>Fusarium</taxon>
        <taxon>Fusarium fujikuroi species complex</taxon>
    </lineage>
</organism>
<dbReference type="InterPro" id="IPR017972">
    <property type="entry name" value="Cyt_P450_CS"/>
</dbReference>
<proteinExistence type="inferred from homology"/>
<reference evidence="8" key="2">
    <citation type="submission" date="2020-10" db="EMBL/GenBank/DDBJ databases">
        <authorList>
            <person name="Peck L.D."/>
            <person name="Nowell R.W."/>
            <person name="Flood J."/>
            <person name="Ryan M.J."/>
            <person name="Barraclough T.G."/>
        </authorList>
    </citation>
    <scope>NUCLEOTIDE SEQUENCE</scope>
    <source>
        <strain evidence="8">IMI 127659i</strain>
    </source>
</reference>
<dbReference type="OrthoDB" id="1470350at2759"/>
<evidence type="ECO:0000256" key="7">
    <source>
        <dbReference type="SAM" id="Phobius"/>
    </source>
</evidence>
<dbReference type="GO" id="GO:0004497">
    <property type="term" value="F:monooxygenase activity"/>
    <property type="evidence" value="ECO:0007669"/>
    <property type="project" value="UniProtKB-KW"/>
</dbReference>
<dbReference type="GO" id="GO:0016705">
    <property type="term" value="F:oxidoreductase activity, acting on paired donors, with incorporation or reduction of molecular oxygen"/>
    <property type="evidence" value="ECO:0007669"/>
    <property type="project" value="InterPro"/>
</dbReference>
<dbReference type="InterPro" id="IPR036396">
    <property type="entry name" value="Cyt_P450_sf"/>
</dbReference>
<keyword evidence="2 5" id="KW-0479">Metal-binding</keyword>
<evidence type="ECO:0000256" key="1">
    <source>
        <dbReference type="ARBA" id="ARBA00010617"/>
    </source>
</evidence>
<keyword evidence="9" id="KW-1185">Reference proteome</keyword>
<dbReference type="InterPro" id="IPR001128">
    <property type="entry name" value="Cyt_P450"/>
</dbReference>
<dbReference type="EMBL" id="JADFTT010000031">
    <property type="protein sequence ID" value="KAG5771913.1"/>
    <property type="molecule type" value="Genomic_DNA"/>
</dbReference>
<feature type="binding site" description="axial binding residue" evidence="5">
    <location>
        <position position="420"/>
    </location>
    <ligand>
        <name>heme</name>
        <dbReference type="ChEBI" id="CHEBI:30413"/>
    </ligand>
    <ligandPart>
        <name>Fe</name>
        <dbReference type="ChEBI" id="CHEBI:18248"/>
    </ligandPart>
</feature>
<name>A0A9P7I278_9HYPO</name>
<evidence type="ECO:0000256" key="6">
    <source>
        <dbReference type="RuleBase" id="RU000461"/>
    </source>
</evidence>
<dbReference type="InterPro" id="IPR002401">
    <property type="entry name" value="Cyt_P450_E_grp-I"/>
</dbReference>
<evidence type="ECO:0008006" key="10">
    <source>
        <dbReference type="Google" id="ProtNLM"/>
    </source>
</evidence>
<keyword evidence="7" id="KW-0472">Membrane</keyword>
<dbReference type="InterPro" id="IPR050364">
    <property type="entry name" value="Cytochrome_P450_fung"/>
</dbReference>
<evidence type="ECO:0000256" key="3">
    <source>
        <dbReference type="ARBA" id="ARBA00023002"/>
    </source>
</evidence>
<keyword evidence="7" id="KW-0812">Transmembrane</keyword>
<evidence type="ECO:0000256" key="4">
    <source>
        <dbReference type="ARBA" id="ARBA00023004"/>
    </source>
</evidence>
<dbReference type="PROSITE" id="PS00086">
    <property type="entry name" value="CYTOCHROME_P450"/>
    <property type="match status" value="1"/>
</dbReference>
<gene>
    <name evidence="8" type="ORF">H9Q72_001737</name>
</gene>
<comment type="caution">
    <text evidence="8">The sequence shown here is derived from an EMBL/GenBank/DDBJ whole genome shotgun (WGS) entry which is preliminary data.</text>
</comment>
<evidence type="ECO:0000256" key="5">
    <source>
        <dbReference type="PIRSR" id="PIRSR602401-1"/>
    </source>
</evidence>
<keyword evidence="5 6" id="KW-0349">Heme</keyword>
<dbReference type="Pfam" id="PF00067">
    <property type="entry name" value="p450"/>
    <property type="match status" value="1"/>
</dbReference>
<dbReference type="PRINTS" id="PR00463">
    <property type="entry name" value="EP450I"/>
</dbReference>
<dbReference type="GO" id="GO:0005506">
    <property type="term" value="F:iron ion binding"/>
    <property type="evidence" value="ECO:0007669"/>
    <property type="project" value="InterPro"/>
</dbReference>
<dbReference type="PANTHER" id="PTHR46300">
    <property type="entry name" value="P450, PUTATIVE (EUROFUNG)-RELATED-RELATED"/>
    <property type="match status" value="1"/>
</dbReference>
<dbReference type="Gene3D" id="1.10.630.10">
    <property type="entry name" value="Cytochrome P450"/>
    <property type="match status" value="1"/>
</dbReference>
<evidence type="ECO:0000313" key="9">
    <source>
        <dbReference type="Proteomes" id="UP000750502"/>
    </source>
</evidence>
<dbReference type="SUPFAM" id="SSF48264">
    <property type="entry name" value="Cytochrome P450"/>
    <property type="match status" value="1"/>
</dbReference>
<keyword evidence="3 6" id="KW-0560">Oxidoreductase</keyword>
<feature type="transmembrane region" description="Helical" evidence="7">
    <location>
        <begin position="6"/>
        <end position="25"/>
    </location>
</feature>
<dbReference type="GO" id="GO:0020037">
    <property type="term" value="F:heme binding"/>
    <property type="evidence" value="ECO:0007669"/>
    <property type="project" value="InterPro"/>
</dbReference>
<reference evidence="8" key="1">
    <citation type="journal article" date="2020" name="bioRxiv">
        <title>Historical genomics reveals the evolutionary mechanisms behind multiple outbreaks of the host-specific coffee wilt pathogen Fusarium xylarioides.</title>
        <authorList>
            <person name="Peck D."/>
            <person name="Nowell R.W."/>
            <person name="Flood J."/>
            <person name="Ryan M.J."/>
            <person name="Barraclough T.G."/>
        </authorList>
    </citation>
    <scope>NUCLEOTIDE SEQUENCE</scope>
    <source>
        <strain evidence="8">IMI 127659i</strain>
    </source>
</reference>
<protein>
    <recommendedName>
        <fullName evidence="10">Cytochrome P450 monooxygenase</fullName>
    </recommendedName>
</protein>
<evidence type="ECO:0000256" key="2">
    <source>
        <dbReference type="ARBA" id="ARBA00022723"/>
    </source>
</evidence>